<evidence type="ECO:0000313" key="3">
    <source>
        <dbReference type="Proteomes" id="UP000007148"/>
    </source>
</evidence>
<evidence type="ECO:0008006" key="4">
    <source>
        <dbReference type="Google" id="ProtNLM"/>
    </source>
</evidence>
<comment type="caution">
    <text evidence="2">The sequence shown here is derived from an EMBL/GenBank/DDBJ whole genome shotgun (WGS) entry which is preliminary data.</text>
</comment>
<dbReference type="HOGENOM" id="CLU_790144_0_0_1"/>
<dbReference type="OrthoDB" id="2269034at2759"/>
<evidence type="ECO:0000313" key="2">
    <source>
        <dbReference type="EMBL" id="CCA74002.1"/>
    </source>
</evidence>
<dbReference type="AlphaFoldDB" id="G4TRQ8"/>
<proteinExistence type="predicted"/>
<reference evidence="2 3" key="1">
    <citation type="journal article" date="2011" name="PLoS Pathog.">
        <title>Endophytic Life Strategies Decoded by Genome and Transcriptome Analyses of the Mutualistic Root Symbiont Piriformospora indica.</title>
        <authorList>
            <person name="Zuccaro A."/>
            <person name="Lahrmann U."/>
            <person name="Guldener U."/>
            <person name="Langen G."/>
            <person name="Pfiffi S."/>
            <person name="Biedenkopf D."/>
            <person name="Wong P."/>
            <person name="Samans B."/>
            <person name="Grimm C."/>
            <person name="Basiewicz M."/>
            <person name="Murat C."/>
            <person name="Martin F."/>
            <person name="Kogel K.H."/>
        </authorList>
    </citation>
    <scope>NUCLEOTIDE SEQUENCE [LARGE SCALE GENOMIC DNA]</scope>
    <source>
        <strain evidence="2 3">DSM 11827</strain>
    </source>
</reference>
<dbReference type="Proteomes" id="UP000007148">
    <property type="component" value="Unassembled WGS sequence"/>
</dbReference>
<organism evidence="2 3">
    <name type="scientific">Serendipita indica (strain DSM 11827)</name>
    <name type="common">Root endophyte fungus</name>
    <name type="synonym">Piriformospora indica</name>
    <dbReference type="NCBI Taxonomy" id="1109443"/>
    <lineage>
        <taxon>Eukaryota</taxon>
        <taxon>Fungi</taxon>
        <taxon>Dikarya</taxon>
        <taxon>Basidiomycota</taxon>
        <taxon>Agaricomycotina</taxon>
        <taxon>Agaricomycetes</taxon>
        <taxon>Sebacinales</taxon>
        <taxon>Serendipitaceae</taxon>
        <taxon>Serendipita</taxon>
    </lineage>
</organism>
<name>G4TRQ8_SERID</name>
<accession>G4TRQ8</accession>
<protein>
    <recommendedName>
        <fullName evidence="4">F-box domain-containing protein</fullName>
    </recommendedName>
</protein>
<keyword evidence="3" id="KW-1185">Reference proteome</keyword>
<sequence>MSQIYTLPTKEEMASLRQEIRHMEVALDALRESIINAQKLADDMQKDIYRKQARIAPIRRVPMDVLSLVFIACSQGQWNAPQVIGAVCRLWRNVLFSTPRAWAYVRLDGLGVTQRQRWMKRSGVVGVHALTNGWISSPVVGADRIRCDLLTTLSVSSDEQSWLGLLDGYFPQLKTLKLASQGAYTGPQPLDRALYRNLLDRDFFPSLKELHLIELSLSGAFLFKGKELPSLEELVFARPKGNAWIQIMEDAAPSLASVGLWLGPQNSLKGDDKPPVICLPRLTHLTFIIEGSPFIGTSDFRFPVDISTPRLRSYHEWTSMLVTSPVHQDVASVSEAFIDSNSSQIDLSQFGSLERLTISLYCEHSCSDALRRLDHWEVRHLQYISVVDELGIASMDTLRKTQEHHKLAGRCWELLQVKSFIIKYREAST</sequence>
<keyword evidence="1" id="KW-0175">Coiled coil</keyword>
<evidence type="ECO:0000256" key="1">
    <source>
        <dbReference type="SAM" id="Coils"/>
    </source>
</evidence>
<feature type="coiled-coil region" evidence="1">
    <location>
        <begin position="13"/>
        <end position="47"/>
    </location>
</feature>
<gene>
    <name evidence="2" type="ORF">PIIN_07956</name>
</gene>
<dbReference type="InParanoid" id="G4TRQ8"/>
<dbReference type="EMBL" id="CAFZ01000270">
    <property type="protein sequence ID" value="CCA74002.1"/>
    <property type="molecule type" value="Genomic_DNA"/>
</dbReference>